<keyword evidence="1" id="KW-1133">Transmembrane helix</keyword>
<dbReference type="eggNOG" id="COG1238">
    <property type="taxonomic scope" value="Bacteria"/>
</dbReference>
<evidence type="ECO:0000259" key="2">
    <source>
        <dbReference type="Pfam" id="PF09335"/>
    </source>
</evidence>
<dbReference type="Pfam" id="PF09335">
    <property type="entry name" value="VTT_dom"/>
    <property type="match status" value="1"/>
</dbReference>
<evidence type="ECO:0000256" key="1">
    <source>
        <dbReference type="SAM" id="Phobius"/>
    </source>
</evidence>
<dbReference type="EMBL" id="DF820465">
    <property type="protein sequence ID" value="GAK57123.1"/>
    <property type="molecule type" value="Genomic_DNA"/>
</dbReference>
<sequence length="210" mass="24184">MEKVILKNEQTRWNPFHLLHRLYEWVLHWAETPYGIPALFILAFAESSFFPIPPDVLLIALAISIPARAFRYAFICSIGSVLGGMFGYVIGWQFYELIGKPIVEFYQGQAKFHEVELLYQQYGTWAVFIAGFTPIPYKIFTIASGVFQLQFVKFVLASVVSRSARFFLVSTFIWFFGPTIKGFIDKYFNLLVVLFTIALVGGFVVVKYLW</sequence>
<keyword evidence="1" id="KW-0812">Transmembrane</keyword>
<dbReference type="PANTHER" id="PTHR42709">
    <property type="entry name" value="ALKALINE PHOSPHATASE LIKE PROTEIN"/>
    <property type="match status" value="1"/>
</dbReference>
<feature type="transmembrane region" description="Helical" evidence="1">
    <location>
        <begin position="72"/>
        <end position="95"/>
    </location>
</feature>
<dbReference type="Proteomes" id="UP000030661">
    <property type="component" value="Unassembled WGS sequence"/>
</dbReference>
<dbReference type="GO" id="GO:0005886">
    <property type="term" value="C:plasma membrane"/>
    <property type="evidence" value="ECO:0007669"/>
    <property type="project" value="TreeGrafter"/>
</dbReference>
<accession>A0A081BXR8</accession>
<feature type="transmembrane region" description="Helical" evidence="1">
    <location>
        <begin position="187"/>
        <end position="209"/>
    </location>
</feature>
<reference evidence="3" key="1">
    <citation type="journal article" date="2015" name="PeerJ">
        <title>First genomic representation of candidate bacterial phylum KSB3 points to enhanced environmental sensing as a trigger of wastewater bulking.</title>
        <authorList>
            <person name="Sekiguchi Y."/>
            <person name="Ohashi A."/>
            <person name="Parks D.H."/>
            <person name="Yamauchi T."/>
            <person name="Tyson G.W."/>
            <person name="Hugenholtz P."/>
        </authorList>
    </citation>
    <scope>NUCLEOTIDE SEQUENCE [LARGE SCALE GENOMIC DNA]</scope>
</reference>
<dbReference type="InterPro" id="IPR032816">
    <property type="entry name" value="VTT_dom"/>
</dbReference>
<organism evidence="3">
    <name type="scientific">Vecturithrix granuli</name>
    <dbReference type="NCBI Taxonomy" id="1499967"/>
    <lineage>
        <taxon>Bacteria</taxon>
        <taxon>Candidatus Moduliflexota</taxon>
        <taxon>Candidatus Vecturitrichia</taxon>
        <taxon>Candidatus Vecturitrichales</taxon>
        <taxon>Candidatus Vecturitrichaceae</taxon>
        <taxon>Candidatus Vecturithrix</taxon>
    </lineage>
</organism>
<dbReference type="STRING" id="1499967.U27_04088"/>
<protein>
    <submittedName>
        <fullName evidence="3">SNARE associated Golgi protein</fullName>
    </submittedName>
</protein>
<keyword evidence="4" id="KW-1185">Reference proteome</keyword>
<evidence type="ECO:0000313" key="3">
    <source>
        <dbReference type="EMBL" id="GAK57123.1"/>
    </source>
</evidence>
<feature type="transmembrane region" description="Helical" evidence="1">
    <location>
        <begin position="154"/>
        <end position="175"/>
    </location>
</feature>
<dbReference type="AlphaFoldDB" id="A0A081BXR8"/>
<dbReference type="HOGENOM" id="CLU_098634_1_0_0"/>
<dbReference type="PANTHER" id="PTHR42709:SF11">
    <property type="entry name" value="DEDA FAMILY PROTEIN"/>
    <property type="match status" value="1"/>
</dbReference>
<feature type="transmembrane region" description="Helical" evidence="1">
    <location>
        <begin position="125"/>
        <end position="147"/>
    </location>
</feature>
<dbReference type="InterPro" id="IPR051311">
    <property type="entry name" value="DedA_domain"/>
</dbReference>
<feature type="domain" description="VTT" evidence="2">
    <location>
        <begin position="52"/>
        <end position="173"/>
    </location>
</feature>
<name>A0A081BXR8_VECG1</name>
<keyword evidence="1" id="KW-0472">Membrane</keyword>
<gene>
    <name evidence="3" type="ORF">U27_04088</name>
</gene>
<evidence type="ECO:0000313" key="4">
    <source>
        <dbReference type="Proteomes" id="UP000030661"/>
    </source>
</evidence>
<proteinExistence type="predicted"/>